<evidence type="ECO:0000313" key="4">
    <source>
        <dbReference type="Proteomes" id="UP000254230"/>
    </source>
</evidence>
<keyword evidence="2" id="KW-0830">Ubiquinone</keyword>
<dbReference type="EMBL" id="LNYR01000049">
    <property type="protein sequence ID" value="KTD42367.1"/>
    <property type="molecule type" value="Genomic_DNA"/>
</dbReference>
<dbReference type="Proteomes" id="UP000254230">
    <property type="component" value="Unassembled WGS sequence"/>
</dbReference>
<dbReference type="STRING" id="45072.Lqua_3345"/>
<gene>
    <name evidence="1" type="ORF">Lqua_3345</name>
    <name evidence="2" type="ORF">NCTC12376_00940</name>
</gene>
<reference evidence="1 3" key="1">
    <citation type="submission" date="2015-11" db="EMBL/GenBank/DDBJ databases">
        <title>Genomic analysis of 38 Legionella species identifies large and diverse effector repertoires.</title>
        <authorList>
            <person name="Burstein D."/>
            <person name="Amaro F."/>
            <person name="Zusman T."/>
            <person name="Lifshitz Z."/>
            <person name="Cohen O."/>
            <person name="Gilbert J.A."/>
            <person name="Pupko T."/>
            <person name="Shuman H.A."/>
            <person name="Segal G."/>
        </authorList>
    </citation>
    <scope>NUCLEOTIDE SEQUENCE [LARGE SCALE GENOMIC DNA]</scope>
    <source>
        <strain evidence="1 3">ATCC 49507</strain>
    </source>
</reference>
<protein>
    <submittedName>
        <fullName evidence="2">Uncharacterized protein involved in ubiquinone biosynthesis</fullName>
    </submittedName>
</protein>
<organism evidence="2 4">
    <name type="scientific">Legionella quateirensis</name>
    <dbReference type="NCBI Taxonomy" id="45072"/>
    <lineage>
        <taxon>Bacteria</taxon>
        <taxon>Pseudomonadati</taxon>
        <taxon>Pseudomonadota</taxon>
        <taxon>Gammaproteobacteria</taxon>
        <taxon>Legionellales</taxon>
        <taxon>Legionellaceae</taxon>
        <taxon>Legionella</taxon>
    </lineage>
</organism>
<dbReference type="EMBL" id="UGOW01000001">
    <property type="protein sequence ID" value="STY17146.1"/>
    <property type="molecule type" value="Genomic_DNA"/>
</dbReference>
<dbReference type="Proteomes" id="UP000054639">
    <property type="component" value="Unassembled WGS sequence"/>
</dbReference>
<reference evidence="2 4" key="2">
    <citation type="submission" date="2018-06" db="EMBL/GenBank/DDBJ databases">
        <authorList>
            <consortium name="Pathogen Informatics"/>
            <person name="Doyle S."/>
        </authorList>
    </citation>
    <scope>NUCLEOTIDE SEQUENCE [LARGE SCALE GENOMIC DNA]</scope>
    <source>
        <strain evidence="2 4">NCTC12376</strain>
    </source>
</reference>
<name>A0A378KS37_9GAMM</name>
<evidence type="ECO:0000313" key="1">
    <source>
        <dbReference type="EMBL" id="KTD42367.1"/>
    </source>
</evidence>
<keyword evidence="3" id="KW-1185">Reference proteome</keyword>
<evidence type="ECO:0000313" key="3">
    <source>
        <dbReference type="Proteomes" id="UP000054639"/>
    </source>
</evidence>
<dbReference type="RefSeq" id="WP_058475463.1">
    <property type="nucleotide sequence ID" value="NZ_CAAAIL010000024.1"/>
</dbReference>
<accession>A0A378KS37</accession>
<sequence>MLLLKPSPEQAKLGLRAFITIMLADPELNSLTELQKRTLAAVQKFITFTDFPLDELDEPIKSEELQQGFTDKTLSHQLVSGMIIMAVVNDMPKLEQVKLIEHLAKALNVNEGAVSALFKLVHHHQYMYAFDVMRHMYIGEGFAKVWHEERFKGIYKIIGGMKGFYEDPQLAERYEQLGQLPSGTLGKEFWQFYKEHQFTFPGQKYGSPVMITNHDMAHVLGGYNTTPGGELQVASFTAGFRKSGMIWILLFIISQFQLGVKTVPIDVPLTTGKFNPEEELLALQRGTLMNVDLFDNWDYWPVIDCNIDDIRKKYHILPNEEVLDVIKNGKA</sequence>
<dbReference type="AlphaFoldDB" id="A0A378KS37"/>
<evidence type="ECO:0000313" key="2">
    <source>
        <dbReference type="EMBL" id="STY17146.1"/>
    </source>
</evidence>
<dbReference type="OrthoDB" id="9775927at2"/>
<proteinExistence type="predicted"/>